<dbReference type="InterPro" id="IPR005225">
    <property type="entry name" value="Small_GTP-bd"/>
</dbReference>
<keyword evidence="2" id="KW-0342">GTP-binding</keyword>
<dbReference type="SUPFAM" id="SSF52540">
    <property type="entry name" value="P-loop containing nucleoside triphosphate hydrolases"/>
    <property type="match status" value="1"/>
</dbReference>
<evidence type="ECO:0000256" key="1">
    <source>
        <dbReference type="ARBA" id="ARBA00022741"/>
    </source>
</evidence>
<keyword evidence="1" id="KW-0547">Nucleotide-binding</keyword>
<dbReference type="CDD" id="cd00154">
    <property type="entry name" value="Rab"/>
    <property type="match status" value="1"/>
</dbReference>
<proteinExistence type="predicted"/>
<accession>A0A146K906</accession>
<dbReference type="PRINTS" id="PR00449">
    <property type="entry name" value="RASTRNSFRMNG"/>
</dbReference>
<dbReference type="AlphaFoldDB" id="A0A146K906"/>
<evidence type="ECO:0000313" key="3">
    <source>
        <dbReference type="EMBL" id="JAP93300.1"/>
    </source>
</evidence>
<dbReference type="InterPro" id="IPR027417">
    <property type="entry name" value="P-loop_NTPase"/>
</dbReference>
<protein>
    <submittedName>
        <fullName evidence="3">Rab-like protein</fullName>
    </submittedName>
</protein>
<dbReference type="EMBL" id="GDID01003306">
    <property type="protein sequence ID" value="JAP93300.1"/>
    <property type="molecule type" value="Transcribed_RNA"/>
</dbReference>
<organism evidence="3">
    <name type="scientific">Trepomonas sp. PC1</name>
    <dbReference type="NCBI Taxonomy" id="1076344"/>
    <lineage>
        <taxon>Eukaryota</taxon>
        <taxon>Metamonada</taxon>
        <taxon>Diplomonadida</taxon>
        <taxon>Hexamitidae</taxon>
        <taxon>Hexamitinae</taxon>
        <taxon>Trepomonas</taxon>
    </lineage>
</organism>
<dbReference type="PANTHER" id="PTHR47977">
    <property type="entry name" value="RAS-RELATED PROTEIN RAB"/>
    <property type="match status" value="1"/>
</dbReference>
<dbReference type="NCBIfam" id="TIGR00231">
    <property type="entry name" value="small_GTP"/>
    <property type="match status" value="1"/>
</dbReference>
<sequence length="121" mass="13935">MIQYQIIIKSTLMQPGKVVLCGDPAAGKSALFQRLAENKFDESLQMTMLSSFKRMRFVQNDQITYMNLWDTAGQEKYQSVTQMYFRGAQVGIFVIDVKSTNLDSLQKWVNLFKDKSECDSK</sequence>
<gene>
    <name evidence="3" type="ORF">TPC1_14470</name>
</gene>
<dbReference type="InterPro" id="IPR050227">
    <property type="entry name" value="Rab"/>
</dbReference>
<evidence type="ECO:0000256" key="2">
    <source>
        <dbReference type="ARBA" id="ARBA00023134"/>
    </source>
</evidence>
<dbReference type="GO" id="GO:0005525">
    <property type="term" value="F:GTP binding"/>
    <property type="evidence" value="ECO:0007669"/>
    <property type="project" value="UniProtKB-KW"/>
</dbReference>
<dbReference type="Pfam" id="PF08477">
    <property type="entry name" value="Roc"/>
    <property type="match status" value="1"/>
</dbReference>
<name>A0A146K906_9EUKA</name>
<feature type="non-terminal residue" evidence="3">
    <location>
        <position position="121"/>
    </location>
</feature>
<dbReference type="SMART" id="SM00175">
    <property type="entry name" value="RAB"/>
    <property type="match status" value="1"/>
</dbReference>
<dbReference type="PROSITE" id="PS51419">
    <property type="entry name" value="RAB"/>
    <property type="match status" value="1"/>
</dbReference>
<dbReference type="Gene3D" id="3.40.50.300">
    <property type="entry name" value="P-loop containing nucleotide triphosphate hydrolases"/>
    <property type="match status" value="1"/>
</dbReference>
<reference evidence="3" key="1">
    <citation type="submission" date="2015-07" db="EMBL/GenBank/DDBJ databases">
        <title>Adaptation to a free-living lifestyle via gene acquisitions in the diplomonad Trepomonas sp. PC1.</title>
        <authorList>
            <person name="Xu F."/>
            <person name="Jerlstrom-Hultqvist J."/>
            <person name="Kolisko M."/>
            <person name="Simpson A.G.B."/>
            <person name="Roger A.J."/>
            <person name="Svard S.G."/>
            <person name="Andersson J.O."/>
        </authorList>
    </citation>
    <scope>NUCLEOTIDE SEQUENCE</scope>
    <source>
        <strain evidence="3">PC1</strain>
    </source>
</reference>